<evidence type="ECO:0000313" key="3">
    <source>
        <dbReference type="EMBL" id="MFC0581845.1"/>
    </source>
</evidence>
<feature type="region of interest" description="Disordered" evidence="1">
    <location>
        <begin position="1"/>
        <end position="44"/>
    </location>
</feature>
<dbReference type="RefSeq" id="WP_377458559.1">
    <property type="nucleotide sequence ID" value="NZ_JBHLUB010000026.1"/>
</dbReference>
<feature type="transmembrane region" description="Helical" evidence="2">
    <location>
        <begin position="123"/>
        <end position="145"/>
    </location>
</feature>
<feature type="transmembrane region" description="Helical" evidence="2">
    <location>
        <begin position="157"/>
        <end position="177"/>
    </location>
</feature>
<accession>A0ABV6P9Q8</accession>
<comment type="caution">
    <text evidence="3">The sequence shown here is derived from an EMBL/GenBank/DDBJ whole genome shotgun (WGS) entry which is preliminary data.</text>
</comment>
<protein>
    <submittedName>
        <fullName evidence="3">Uncharacterized protein</fullName>
    </submittedName>
</protein>
<keyword evidence="2" id="KW-0812">Transmembrane</keyword>
<feature type="compositionally biased region" description="Polar residues" evidence="1">
    <location>
        <begin position="28"/>
        <end position="37"/>
    </location>
</feature>
<sequence length="231" mass="24898">MAKSAKRNKKRSASQQKSAPVQGHDPQQRGSLPQQMRTAREQIDAESSSNPWLLISALVATALFMFVYYHLMALQQMSQLADGIAMLDQRFFGYGTEAVRELSAAMDEKALGQLNWTHKTAGVIFPIVFGIAAASVIAMVVPSGGRKTVFTGTPARVTLWSMIGIFVIVDIAENILIEAILRNPDSELVGISAALTVGRWVLLVLVVGYSVIAFGASKVRNFSQTAGGAQS</sequence>
<evidence type="ECO:0000256" key="1">
    <source>
        <dbReference type="SAM" id="MobiDB-lite"/>
    </source>
</evidence>
<evidence type="ECO:0000313" key="4">
    <source>
        <dbReference type="Proteomes" id="UP001589862"/>
    </source>
</evidence>
<keyword evidence="2" id="KW-0472">Membrane</keyword>
<feature type="transmembrane region" description="Helical" evidence="2">
    <location>
        <begin position="52"/>
        <end position="71"/>
    </location>
</feature>
<evidence type="ECO:0000256" key="2">
    <source>
        <dbReference type="SAM" id="Phobius"/>
    </source>
</evidence>
<dbReference type="EMBL" id="JBHLUB010000026">
    <property type="protein sequence ID" value="MFC0581845.1"/>
    <property type="molecule type" value="Genomic_DNA"/>
</dbReference>
<feature type="transmembrane region" description="Helical" evidence="2">
    <location>
        <begin position="197"/>
        <end position="216"/>
    </location>
</feature>
<keyword evidence="2" id="KW-1133">Transmembrane helix</keyword>
<organism evidence="3 4">
    <name type="scientific">Micrococcoides hystricis</name>
    <dbReference type="NCBI Taxonomy" id="1572761"/>
    <lineage>
        <taxon>Bacteria</taxon>
        <taxon>Bacillati</taxon>
        <taxon>Actinomycetota</taxon>
        <taxon>Actinomycetes</taxon>
        <taxon>Micrococcales</taxon>
        <taxon>Micrococcaceae</taxon>
        <taxon>Micrococcoides</taxon>
    </lineage>
</organism>
<name>A0ABV6P9Q8_9MICC</name>
<proteinExistence type="predicted"/>
<feature type="compositionally biased region" description="Basic residues" evidence="1">
    <location>
        <begin position="1"/>
        <end position="12"/>
    </location>
</feature>
<reference evidence="3 4" key="1">
    <citation type="submission" date="2024-09" db="EMBL/GenBank/DDBJ databases">
        <authorList>
            <person name="Sun Q."/>
            <person name="Mori K."/>
        </authorList>
    </citation>
    <scope>NUCLEOTIDE SEQUENCE [LARGE SCALE GENOMIC DNA]</scope>
    <source>
        <strain evidence="3 4">NCAIM B.02604</strain>
    </source>
</reference>
<keyword evidence="4" id="KW-1185">Reference proteome</keyword>
<dbReference type="Proteomes" id="UP001589862">
    <property type="component" value="Unassembled WGS sequence"/>
</dbReference>
<gene>
    <name evidence="3" type="ORF">ACFFFR_05550</name>
</gene>